<dbReference type="HOGENOM" id="CLU_1616657_0_0_7"/>
<sequence>MKSDGKRTQTFVMILVALVVICMATAVGILHLASLADDGLLAGQAELFSFSVLPTVHARQLSASGRKEPEAVYTMDLVYETFEGTDVGQKTLDDLCRQLEIDPRHARYKLQQRGVKIGPSETLGDAARRYGVNPVALLQALLVGEKVRSSQRRTEEVPRLRFMP</sequence>
<gene>
    <name evidence="2" type="ordered locus">GSU2295</name>
</gene>
<keyword evidence="3" id="KW-1185">Reference proteome</keyword>
<reference evidence="2 3" key="2">
    <citation type="journal article" date="2012" name="BMC Genomics">
        <title>Comparative genomic analysis of Geobacter sulfurreducens KN400, a strain with enhanced capacity for extracellular electron transfer and electricity production.</title>
        <authorList>
            <person name="Butler J.E."/>
            <person name="Young N.D."/>
            <person name="Aklujkar M."/>
            <person name="Lovley D.R."/>
        </authorList>
    </citation>
    <scope>NUCLEOTIDE SEQUENCE [LARGE SCALE GENOMIC DNA]</scope>
    <source>
        <strain evidence="3">ATCC 51573 / DSM 12127 / PCA</strain>
    </source>
</reference>
<feature type="transmembrane region" description="Helical" evidence="1">
    <location>
        <begin position="12"/>
        <end position="33"/>
    </location>
</feature>
<keyword evidence="1" id="KW-1133">Transmembrane helix</keyword>
<dbReference type="STRING" id="243231.GSU2295"/>
<dbReference type="InParanoid" id="Q74AQ7"/>
<keyword evidence="1" id="KW-0812">Transmembrane</keyword>
<evidence type="ECO:0000313" key="3">
    <source>
        <dbReference type="Proteomes" id="UP000000577"/>
    </source>
</evidence>
<dbReference type="KEGG" id="gsu:GSU2295"/>
<dbReference type="OrthoDB" id="9793491at2"/>
<evidence type="ECO:0000256" key="1">
    <source>
        <dbReference type="SAM" id="Phobius"/>
    </source>
</evidence>
<dbReference type="EMBL" id="AE017180">
    <property type="protein sequence ID" value="AAR35671.1"/>
    <property type="molecule type" value="Genomic_DNA"/>
</dbReference>
<keyword evidence="1" id="KW-0472">Membrane</keyword>
<accession>Q74AQ7</accession>
<dbReference type="Proteomes" id="UP000000577">
    <property type="component" value="Chromosome"/>
</dbReference>
<proteinExistence type="predicted"/>
<evidence type="ECO:0000313" key="2">
    <source>
        <dbReference type="EMBL" id="AAR35671.1"/>
    </source>
</evidence>
<protein>
    <submittedName>
        <fullName evidence="2">Uncharacterized protein</fullName>
    </submittedName>
</protein>
<reference evidence="2 3" key="1">
    <citation type="journal article" date="2003" name="Science">
        <title>Genome of Geobacter sulfurreducens: metal reduction in subsurface environments.</title>
        <authorList>
            <person name="Methe B.A."/>
            <person name="Nelson K.E."/>
            <person name="Eisen J.A."/>
            <person name="Paulsen I.T."/>
            <person name="Nelson W."/>
            <person name="Heidelberg J.F."/>
            <person name="Wu D."/>
            <person name="Wu M."/>
            <person name="Ward N."/>
            <person name="Beanan M.J."/>
            <person name="Dodson R.J."/>
            <person name="Madupu R."/>
            <person name="Brinkac L.M."/>
            <person name="Daugherty S.C."/>
            <person name="DeBoy R.T."/>
            <person name="Durkin A.S."/>
            <person name="Gwinn M."/>
            <person name="Kolonay J.F."/>
            <person name="Sullivan S.A."/>
            <person name="Haft D.H."/>
            <person name="Selengut J."/>
            <person name="Davidsen T.M."/>
            <person name="Zafar N."/>
            <person name="White O."/>
            <person name="Tran B."/>
            <person name="Romero C."/>
            <person name="Forberger H.A."/>
            <person name="Weidman J."/>
            <person name="Khouri H."/>
            <person name="Feldblyum T.V."/>
            <person name="Utterback T.R."/>
            <person name="Van Aken S.E."/>
            <person name="Lovley D.R."/>
            <person name="Fraser C.M."/>
        </authorList>
    </citation>
    <scope>NUCLEOTIDE SEQUENCE [LARGE SCALE GENOMIC DNA]</scope>
    <source>
        <strain evidence="3">ATCC 51573 / DSM 12127 / PCA</strain>
    </source>
</reference>
<name>Q74AQ7_GEOSL</name>
<dbReference type="AlphaFoldDB" id="Q74AQ7"/>
<organism evidence="2 3">
    <name type="scientific">Geobacter sulfurreducens (strain ATCC 51573 / DSM 12127 / PCA)</name>
    <dbReference type="NCBI Taxonomy" id="243231"/>
    <lineage>
        <taxon>Bacteria</taxon>
        <taxon>Pseudomonadati</taxon>
        <taxon>Thermodesulfobacteriota</taxon>
        <taxon>Desulfuromonadia</taxon>
        <taxon>Geobacterales</taxon>
        <taxon>Geobacteraceae</taxon>
        <taxon>Geobacter</taxon>
    </lineage>
</organism>
<dbReference type="EnsemblBacteria" id="AAR35671">
    <property type="protein sequence ID" value="AAR35671"/>
    <property type="gene ID" value="GSU2295"/>
</dbReference>